<comment type="subcellular location">
    <subcellularLocation>
        <location evidence="11 12">Cell membrane</location>
        <topology evidence="11 12">Multi-pass membrane protein</topology>
    </subcellularLocation>
    <subcellularLocation>
        <location evidence="1">Membrane</location>
        <topology evidence="1">Multi-pass membrane protein</topology>
    </subcellularLocation>
</comment>
<keyword evidence="3 11" id="KW-0813">Transport</keyword>
<comment type="similarity">
    <text evidence="2 11 12">Belongs to the ATPase A chain family.</text>
</comment>
<keyword evidence="5 11" id="KW-0812">Transmembrane</keyword>
<keyword evidence="9 11" id="KW-0472">Membrane</keyword>
<evidence type="ECO:0000256" key="8">
    <source>
        <dbReference type="ARBA" id="ARBA00023065"/>
    </source>
</evidence>
<dbReference type="PANTHER" id="PTHR11410">
    <property type="entry name" value="ATP SYNTHASE SUBUNIT A"/>
    <property type="match status" value="1"/>
</dbReference>
<keyword evidence="10 11" id="KW-0066">ATP synthesis</keyword>
<dbReference type="CDD" id="cd00310">
    <property type="entry name" value="ATP-synt_Fo_a_6"/>
    <property type="match status" value="1"/>
</dbReference>
<evidence type="ECO:0000256" key="4">
    <source>
        <dbReference type="ARBA" id="ARBA00022547"/>
    </source>
</evidence>
<reference evidence="13" key="1">
    <citation type="journal article" date="2020" name="Biol. Lett.">
        <title>Evolutionary rates are correlated between cockroach symbionts and mitochondrial genomes.</title>
        <authorList>
            <person name="Arab D.A."/>
            <person name="Bourguignon T."/>
            <person name="Wang Z."/>
            <person name="Ho S.Y.W."/>
            <person name="Lo N."/>
        </authorList>
    </citation>
    <scope>NUCLEOTIDE SEQUENCE</scope>
    <source>
        <strain evidence="13">DHOG393</strain>
    </source>
</reference>
<feature type="transmembrane region" description="Helical" evidence="11">
    <location>
        <begin position="328"/>
        <end position="346"/>
    </location>
</feature>
<evidence type="ECO:0000313" key="13">
    <source>
        <dbReference type="EMBL" id="QID56909.1"/>
    </source>
</evidence>
<evidence type="ECO:0000256" key="11">
    <source>
        <dbReference type="HAMAP-Rule" id="MF_01393"/>
    </source>
</evidence>
<dbReference type="InterPro" id="IPR000568">
    <property type="entry name" value="ATP_synth_F0_asu"/>
</dbReference>
<dbReference type="GO" id="GO:0005886">
    <property type="term" value="C:plasma membrane"/>
    <property type="evidence" value="ECO:0007669"/>
    <property type="project" value="UniProtKB-SubCell"/>
</dbReference>
<keyword evidence="6 11" id="KW-0375">Hydrogen ion transport</keyword>
<gene>
    <name evidence="11" type="primary">atpB</name>
</gene>
<keyword evidence="4 11" id="KW-0138">CF(0)</keyword>
<evidence type="ECO:0000256" key="9">
    <source>
        <dbReference type="ARBA" id="ARBA00023136"/>
    </source>
</evidence>
<dbReference type="NCBIfam" id="TIGR01131">
    <property type="entry name" value="ATP_synt_6_or_A"/>
    <property type="match status" value="1"/>
</dbReference>
<evidence type="ECO:0000256" key="2">
    <source>
        <dbReference type="ARBA" id="ARBA00006810"/>
    </source>
</evidence>
<comment type="function">
    <text evidence="11 12">Key component of the proton channel; it plays a direct role in the translocation of protons across the membrane.</text>
</comment>
<evidence type="ECO:0000256" key="3">
    <source>
        <dbReference type="ARBA" id="ARBA00022448"/>
    </source>
</evidence>
<dbReference type="EMBL" id="MN042929">
    <property type="protein sequence ID" value="QID56909.1"/>
    <property type="molecule type" value="Genomic_DNA"/>
</dbReference>
<evidence type="ECO:0000256" key="6">
    <source>
        <dbReference type="ARBA" id="ARBA00022781"/>
    </source>
</evidence>
<evidence type="ECO:0000256" key="1">
    <source>
        <dbReference type="ARBA" id="ARBA00004141"/>
    </source>
</evidence>
<feature type="transmembrane region" description="Helical" evidence="11">
    <location>
        <begin position="193"/>
        <end position="213"/>
    </location>
</feature>
<feature type="transmembrane region" description="Helical" evidence="11">
    <location>
        <begin position="258"/>
        <end position="276"/>
    </location>
</feature>
<protein>
    <recommendedName>
        <fullName evidence="11 12">ATP synthase subunit a</fullName>
    </recommendedName>
    <alternativeName>
        <fullName evidence="11">ATP synthase F0 sector subunit a</fullName>
    </alternativeName>
    <alternativeName>
        <fullName evidence="11">F-ATPase subunit 6</fullName>
    </alternativeName>
</protein>
<feature type="transmembrane region" description="Helical" evidence="11">
    <location>
        <begin position="131"/>
        <end position="150"/>
    </location>
</feature>
<accession>A0A6G6BY63</accession>
<evidence type="ECO:0000256" key="10">
    <source>
        <dbReference type="ARBA" id="ARBA00023310"/>
    </source>
</evidence>
<dbReference type="InterPro" id="IPR023011">
    <property type="entry name" value="ATP_synth_F0_asu_AS"/>
</dbReference>
<dbReference type="SUPFAM" id="SSF81336">
    <property type="entry name" value="F1F0 ATP synthase subunit A"/>
    <property type="match status" value="1"/>
</dbReference>
<keyword evidence="11" id="KW-1003">Cell membrane</keyword>
<name>A0A6G6BY63_9FLAO</name>
<dbReference type="Gene3D" id="1.20.120.220">
    <property type="entry name" value="ATP synthase, F0 complex, subunit A"/>
    <property type="match status" value="1"/>
</dbReference>
<keyword evidence="8 11" id="KW-0406">Ion transport</keyword>
<evidence type="ECO:0000256" key="12">
    <source>
        <dbReference type="RuleBase" id="RU000483"/>
    </source>
</evidence>
<keyword evidence="7 11" id="KW-1133">Transmembrane helix</keyword>
<dbReference type="PROSITE" id="PS00449">
    <property type="entry name" value="ATPASE_A"/>
    <property type="match status" value="1"/>
</dbReference>
<evidence type="ECO:0000256" key="5">
    <source>
        <dbReference type="ARBA" id="ARBA00022692"/>
    </source>
</evidence>
<dbReference type="PRINTS" id="PR00123">
    <property type="entry name" value="ATPASEA"/>
</dbReference>
<dbReference type="Pfam" id="PF00119">
    <property type="entry name" value="ATP-synt_A"/>
    <property type="match status" value="1"/>
</dbReference>
<dbReference type="GO" id="GO:0046933">
    <property type="term" value="F:proton-transporting ATP synthase activity, rotational mechanism"/>
    <property type="evidence" value="ECO:0007669"/>
    <property type="project" value="UniProtKB-UniRule"/>
</dbReference>
<sequence length="356" mass="41540">MNLKKLIQFLLFLFFIKFLLFANNENQKDNNIKKEKLNISNVITEHLGDSHEWLIINIMNKKISIPLPIVLWNNGFEFFTSTAFFKSNVIKGKHGYYKMFSDKIYNTNKNGKLLIDKKGIPCNRKPLDFSMTKNVASIFLSSIILCFIFLKMKKRYKYNQIRWKLGIFLEAIILFIRDEIAIPYIGKKKYKKFFPFLLTFFFFILINNIMGLIPNFPNVTGNINITLALSLIMFFVTNINGSKSYWKHTFLMPNVPKLIKLILIPIELIGIFIRPFTLAIRLFANITAGHIIILSFICLIFIFKNIFAIGFSITFSLFISILEIMVSFLQSFIFTTISALLIGMSIKNYEKQIQQK</sequence>
<dbReference type="HAMAP" id="MF_01393">
    <property type="entry name" value="ATP_synth_a_bact"/>
    <property type="match status" value="1"/>
</dbReference>
<dbReference type="AlphaFoldDB" id="A0A6G6BY63"/>
<proteinExistence type="inferred from homology"/>
<dbReference type="PANTHER" id="PTHR11410:SF0">
    <property type="entry name" value="ATP SYNTHASE SUBUNIT A"/>
    <property type="match status" value="1"/>
</dbReference>
<evidence type="ECO:0000256" key="7">
    <source>
        <dbReference type="ARBA" id="ARBA00022989"/>
    </source>
</evidence>
<dbReference type="InterPro" id="IPR045083">
    <property type="entry name" value="ATP_synth_F0_asu_bact/mt"/>
</dbReference>
<feature type="transmembrane region" description="Helical" evidence="11">
    <location>
        <begin position="219"/>
        <end position="237"/>
    </location>
</feature>
<dbReference type="InterPro" id="IPR035908">
    <property type="entry name" value="F0_ATP_A_sf"/>
</dbReference>
<dbReference type="GO" id="GO:0045259">
    <property type="term" value="C:proton-transporting ATP synthase complex"/>
    <property type="evidence" value="ECO:0007669"/>
    <property type="project" value="UniProtKB-KW"/>
</dbReference>
<organism evidence="13">
    <name type="scientific">Blattabacterium sp.</name>
    <name type="common">Amazonina sp.</name>
    <dbReference type="NCBI Taxonomy" id="2712787"/>
    <lineage>
        <taxon>Bacteria</taxon>
        <taxon>Pseudomonadati</taxon>
        <taxon>Bacteroidota</taxon>
        <taxon>Flavobacteriia</taxon>
        <taxon>Flavobacteriales</taxon>
        <taxon>Blattabacteriaceae</taxon>
        <taxon>Blattabacterium</taxon>
    </lineage>
</organism>